<evidence type="ECO:0000256" key="1">
    <source>
        <dbReference type="ARBA" id="ARBA00004141"/>
    </source>
</evidence>
<keyword evidence="4 5" id="KW-0472">Membrane</keyword>
<evidence type="ECO:0000313" key="7">
    <source>
        <dbReference type="EMBL" id="RDH29265.1"/>
    </source>
</evidence>
<dbReference type="PANTHER" id="PTHR23502:SF22">
    <property type="entry name" value="MAJOR FACILITATOR SUPERFAMILY (MFS) PROFILE DOMAIN-CONTAINING PROTEIN"/>
    <property type="match status" value="1"/>
</dbReference>
<feature type="transmembrane region" description="Helical" evidence="5">
    <location>
        <begin position="442"/>
        <end position="461"/>
    </location>
</feature>
<proteinExistence type="predicted"/>
<comment type="subcellular location">
    <subcellularLocation>
        <location evidence="1">Membrane</location>
        <topology evidence="1">Multi-pass membrane protein</topology>
    </subcellularLocation>
</comment>
<dbReference type="PANTHER" id="PTHR23502">
    <property type="entry name" value="MAJOR FACILITATOR SUPERFAMILY"/>
    <property type="match status" value="1"/>
</dbReference>
<dbReference type="Gene3D" id="1.20.1250.20">
    <property type="entry name" value="MFS general substrate transporter like domains"/>
    <property type="match status" value="1"/>
</dbReference>
<keyword evidence="2 5" id="KW-0812">Transmembrane</keyword>
<reference evidence="7 8" key="1">
    <citation type="submission" date="2018-07" db="EMBL/GenBank/DDBJ databases">
        <title>The genomes of Aspergillus section Nigri reveals drivers in fungal speciation.</title>
        <authorList>
            <consortium name="DOE Joint Genome Institute"/>
            <person name="Vesth T.C."/>
            <person name="Nybo J."/>
            <person name="Theobald S."/>
            <person name="Brandl J."/>
            <person name="Frisvad J.C."/>
            <person name="Nielsen K.F."/>
            <person name="Lyhne E.K."/>
            <person name="Kogle M.E."/>
            <person name="Kuo A."/>
            <person name="Riley R."/>
            <person name="Clum A."/>
            <person name="Nolan M."/>
            <person name="Lipzen A."/>
            <person name="Salamov A."/>
            <person name="Henrissat B."/>
            <person name="Wiebenga A."/>
            <person name="De vries R.P."/>
            <person name="Grigoriev I.V."/>
            <person name="Mortensen U.H."/>
            <person name="Andersen M.R."/>
            <person name="Baker S.E."/>
        </authorList>
    </citation>
    <scope>NUCLEOTIDE SEQUENCE [LARGE SCALE GENOMIC DNA]</scope>
    <source>
        <strain evidence="7 8">CBS 139.54b</strain>
    </source>
</reference>
<accession>A0A3F3PQQ7</accession>
<protein>
    <submittedName>
        <fullName evidence="7">Major facilitator superfamily domain-containing protein</fullName>
    </submittedName>
</protein>
<evidence type="ECO:0000259" key="6">
    <source>
        <dbReference type="PROSITE" id="PS50850"/>
    </source>
</evidence>
<feature type="transmembrane region" description="Helical" evidence="5">
    <location>
        <begin position="292"/>
        <end position="314"/>
    </location>
</feature>
<dbReference type="RefSeq" id="XP_026622287.1">
    <property type="nucleotide sequence ID" value="XM_026774169.1"/>
</dbReference>
<feature type="domain" description="Major facilitator superfamily (MFS) profile" evidence="6">
    <location>
        <begin position="60"/>
        <end position="498"/>
    </location>
</feature>
<evidence type="ECO:0000256" key="5">
    <source>
        <dbReference type="SAM" id="Phobius"/>
    </source>
</evidence>
<feature type="transmembrane region" description="Helical" evidence="5">
    <location>
        <begin position="188"/>
        <end position="211"/>
    </location>
</feature>
<dbReference type="Proteomes" id="UP000253729">
    <property type="component" value="Unassembled WGS sequence"/>
</dbReference>
<feature type="transmembrane region" description="Helical" evidence="5">
    <location>
        <begin position="376"/>
        <end position="400"/>
    </location>
</feature>
<dbReference type="InterPro" id="IPR036259">
    <property type="entry name" value="MFS_trans_sf"/>
</dbReference>
<dbReference type="GO" id="GO:0022857">
    <property type="term" value="F:transmembrane transporter activity"/>
    <property type="evidence" value="ECO:0007669"/>
    <property type="project" value="InterPro"/>
</dbReference>
<dbReference type="SUPFAM" id="SSF103473">
    <property type="entry name" value="MFS general substrate transporter"/>
    <property type="match status" value="1"/>
</dbReference>
<keyword evidence="3 5" id="KW-1133">Transmembrane helix</keyword>
<dbReference type="Pfam" id="PF07690">
    <property type="entry name" value="MFS_1"/>
    <property type="match status" value="1"/>
</dbReference>
<feature type="transmembrane region" description="Helical" evidence="5">
    <location>
        <begin position="473"/>
        <end position="495"/>
    </location>
</feature>
<feature type="transmembrane region" description="Helical" evidence="5">
    <location>
        <begin position="93"/>
        <end position="114"/>
    </location>
</feature>
<gene>
    <name evidence="7" type="ORF">BDQ94DRAFT_182507</name>
</gene>
<evidence type="ECO:0000313" key="8">
    <source>
        <dbReference type="Proteomes" id="UP000253729"/>
    </source>
</evidence>
<dbReference type="InterPro" id="IPR020846">
    <property type="entry name" value="MFS_dom"/>
</dbReference>
<dbReference type="STRING" id="1341132.A0A3F3PQQ7"/>
<feature type="transmembrane region" description="Helical" evidence="5">
    <location>
        <begin position="126"/>
        <end position="142"/>
    </location>
</feature>
<keyword evidence="8" id="KW-1185">Reference proteome</keyword>
<dbReference type="EMBL" id="KZ852069">
    <property type="protein sequence ID" value="RDH29265.1"/>
    <property type="molecule type" value="Genomic_DNA"/>
</dbReference>
<dbReference type="PROSITE" id="PS50850">
    <property type="entry name" value="MFS"/>
    <property type="match status" value="1"/>
</dbReference>
<evidence type="ECO:0000256" key="4">
    <source>
        <dbReference type="ARBA" id="ARBA00023136"/>
    </source>
</evidence>
<feature type="transmembrane region" description="Helical" evidence="5">
    <location>
        <begin position="217"/>
        <end position="237"/>
    </location>
</feature>
<dbReference type="GO" id="GO:0005886">
    <property type="term" value="C:plasma membrane"/>
    <property type="evidence" value="ECO:0007669"/>
    <property type="project" value="TreeGrafter"/>
</dbReference>
<feature type="transmembrane region" description="Helical" evidence="5">
    <location>
        <begin position="406"/>
        <end position="430"/>
    </location>
</feature>
<dbReference type="AlphaFoldDB" id="A0A3F3PQQ7"/>
<feature type="transmembrane region" description="Helical" evidence="5">
    <location>
        <begin position="162"/>
        <end position="181"/>
    </location>
</feature>
<feature type="transmembrane region" description="Helical" evidence="5">
    <location>
        <begin position="61"/>
        <end position="81"/>
    </location>
</feature>
<sequence length="524" mass="58282">MEKPTDDLPTPLDTKDHAAFKSLDLSSDGLRTKDGVVLVPQPSQDPEDPLNWARSRKLRNLTILCMAGFAGTALDLANQLAMKDQAKSWDKELIEITYTISASIAGIAYGPLLINPVAQAFGRTAIIFWCLVFAMACAIWSACMTSKGDYERFVASRLFDGIFGSIPSIVGVGAVYDMFFLHERGKAYAIFHVSFLFGTVAGPTFGGFIVQHTNWPWVFWWIVIAQGLVLILAFFFLEETSYPRDGKMLPVVMPKSFWAKRMGTLLPHKMGISRAELGRIAWLPFRIGLSPVGLLIGIFQLASFGWFVATHSLLTVWLEKPVSVGGWGFSPQRNAFFIFSLWVGLLTAELWGYLCNDRIALWICCTREKGVWKPECRLHALWVPSLIILPIGLGIVGSALQYHLHYMILALGAYLITFASMSSVPIAVTYMIECVASQPTEVGAFMGAYRLTLGLVVPFFIDQWVAQVGFGWVYGMMAFFSIFAFGFVVMLMLFGDRLRERTLAKLAPSEIGAKVIYTSDEEGR</sequence>
<evidence type="ECO:0000256" key="3">
    <source>
        <dbReference type="ARBA" id="ARBA00022989"/>
    </source>
</evidence>
<dbReference type="GeneID" id="38142525"/>
<dbReference type="InterPro" id="IPR011701">
    <property type="entry name" value="MFS"/>
</dbReference>
<organism evidence="7 8">
    <name type="scientific">Aspergillus welwitschiae</name>
    <dbReference type="NCBI Taxonomy" id="1341132"/>
    <lineage>
        <taxon>Eukaryota</taxon>
        <taxon>Fungi</taxon>
        <taxon>Dikarya</taxon>
        <taxon>Ascomycota</taxon>
        <taxon>Pezizomycotina</taxon>
        <taxon>Eurotiomycetes</taxon>
        <taxon>Eurotiomycetidae</taxon>
        <taxon>Eurotiales</taxon>
        <taxon>Aspergillaceae</taxon>
        <taxon>Aspergillus</taxon>
        <taxon>Aspergillus subgen. Circumdati</taxon>
    </lineage>
</organism>
<evidence type="ECO:0000256" key="2">
    <source>
        <dbReference type="ARBA" id="ARBA00022692"/>
    </source>
</evidence>
<name>A0A3F3PQQ7_9EURO</name>
<feature type="transmembrane region" description="Helical" evidence="5">
    <location>
        <begin position="334"/>
        <end position="355"/>
    </location>
</feature>